<dbReference type="InterPro" id="IPR025263">
    <property type="entry name" value="YhdP_central"/>
</dbReference>
<proteinExistence type="predicted"/>
<feature type="region of interest" description="Disordered" evidence="1">
    <location>
        <begin position="1278"/>
        <end position="1301"/>
    </location>
</feature>
<dbReference type="InterPro" id="IPR011836">
    <property type="entry name" value="YhdP"/>
</dbReference>
<dbReference type="OrthoDB" id="9762238at2"/>
<dbReference type="STRING" id="1159017.SAMN02927930_01252"/>
<protein>
    <submittedName>
        <fullName evidence="3">TIGR02099 family protein</fullName>
    </submittedName>
</protein>
<evidence type="ECO:0000313" key="3">
    <source>
        <dbReference type="EMBL" id="SDB32872.1"/>
    </source>
</evidence>
<sequence length="1301" mass="145730">MALRNAVRWLWRSLLYTLATALVLFALLLSALRYLLPQLPDVTEHVEQFLANQYALDVQLAQISADWSRSGPELILHQFVLLTDDEQATRVEIDEARVVIDFWGSARAFNVQLAQVQLNGMRLHYDLRDSYGKSSSQPLQLSTNLGNLLLDQLDNIEVRESSVELVNLMGVMRTIDIQELRWANQGQRHYGVGKLAFSEVTENTLDVMIDMHGSELHALSGQVYVAANQLDITPWVQQQIIDTQIQAATFNYNMWLNFEQNQFTDGLLQLGEQKLQWRVGEQRHQLRIPHGELKLRPYADGWRVNSNPLTIEHNDRSWVLPTFSWEDTPTTTAMSLEGMPLAPLVELLNLLGSQGAKVVEQFSERDTQGVLDLAYYHHVEQGARWYAAGENLSWGEFAGVPGLSNVNLKVHGRDQQMVWQLYGTDAAFRSDALDEDDAWPIDQLTVAGTFSWSADSWRLQIAPDSEIRLPGLPIGVAATITPSSESVHIDALARSLNEVPISADVLRRHLPIVMGDSLHDYLSMAIQDGYATDLAMVWRGALEDFPYHNNEGLFEARARISGLLYKFQPDWRPVYDANAIVNFRNERMHITATDGLIGLIDVARADVVIPDLVAGDDARLDITASIAGNANELKPVFDDSPLAGSLGGTLAEVQLSGPVTGYLELMIPLTNSPDVVAKGYADLAGAEIYVRSLKETFTQVDGRIHYHNDVITAPTLTMNWRDFPLAAELSTQQREQDYFVAMQVDGRWQLDEFAPLLMGTMPWQADFNLSLPNEGGYSFRWYQSASLNDVSAHLPAPLGKEQGVAQELELTVSGDPDSVLVNAEIGEYGLLELQLNGDLSELQSGYARIGQLQQPTLGLNRGRHAPLFNVEIGLETGVIDDWLAVMTQLNRWLPEGAGESDVARVLRPDLIQFESQQLRWLDMPFDGVQIVAHPEQDDWQLRVEAEQVLADVYWRQKNAEQAAQIQIDAEYIDIPRIEWQQHDSAAVAAEDATPTWLPSNFAGLPELLLDCKRCRYDHYELGEVSIHLRGEEHQLELAKLTAHYRGHQLDAKGHWLLETAEQYPQTRLFGRFESSNFGEFLDSYDITSMVRDSSATIDFDLHYMAAPHQLELDTLNGSVTWALGQGYLNDVSDRGARLFSLLSLDSILRKLRFDFRDVFANGLFYTNFSGEFEVADGVVMTQNTQLNGSAGDMEVKGSANLTTRELAYDLQFVPKVTSSLPVIFAWMINPPSGLAALVIDRMLHDAKVISRLEYRISGTMDDPVIEEVARDSRAAPIPAEELNHVESDNPAGAIDRPATHQ</sequence>
<accession>A0A1G6CJC4</accession>
<gene>
    <name evidence="3" type="ORF">SAMN02927930_01252</name>
</gene>
<dbReference type="NCBIfam" id="TIGR02099">
    <property type="entry name" value="YhdP family protein"/>
    <property type="match status" value="1"/>
</dbReference>
<name>A0A1G6CJC4_9GAMM</name>
<dbReference type="RefSeq" id="WP_092592817.1">
    <property type="nucleotide sequence ID" value="NZ_FMXN01000006.1"/>
</dbReference>
<keyword evidence="4" id="KW-1185">Reference proteome</keyword>
<feature type="domain" description="YhdP central" evidence="2">
    <location>
        <begin position="7"/>
        <end position="1265"/>
    </location>
</feature>
<dbReference type="EMBL" id="FMXN01000006">
    <property type="protein sequence ID" value="SDB32872.1"/>
    <property type="molecule type" value="Genomic_DNA"/>
</dbReference>
<reference evidence="4" key="1">
    <citation type="submission" date="2016-10" db="EMBL/GenBank/DDBJ databases">
        <authorList>
            <person name="Varghese N."/>
            <person name="Submissions S."/>
        </authorList>
    </citation>
    <scope>NUCLEOTIDE SEQUENCE [LARGE SCALE GENOMIC DNA]</scope>
    <source>
        <strain evidence="4">CGMCC 1.10824</strain>
    </source>
</reference>
<evidence type="ECO:0000313" key="4">
    <source>
        <dbReference type="Proteomes" id="UP000199626"/>
    </source>
</evidence>
<dbReference type="Pfam" id="PF13116">
    <property type="entry name" value="YhdP"/>
    <property type="match status" value="1"/>
</dbReference>
<evidence type="ECO:0000256" key="1">
    <source>
        <dbReference type="SAM" id="MobiDB-lite"/>
    </source>
</evidence>
<dbReference type="Proteomes" id="UP000199626">
    <property type="component" value="Unassembled WGS sequence"/>
</dbReference>
<dbReference type="PANTHER" id="PTHR38690:SF1">
    <property type="entry name" value="PROTEASE"/>
    <property type="match status" value="1"/>
</dbReference>
<evidence type="ECO:0000259" key="2">
    <source>
        <dbReference type="Pfam" id="PF13116"/>
    </source>
</evidence>
<organism evidence="3 4">
    <name type="scientific">Pseudidiomarina indica</name>
    <dbReference type="NCBI Taxonomy" id="1159017"/>
    <lineage>
        <taxon>Bacteria</taxon>
        <taxon>Pseudomonadati</taxon>
        <taxon>Pseudomonadota</taxon>
        <taxon>Gammaproteobacteria</taxon>
        <taxon>Alteromonadales</taxon>
        <taxon>Idiomarinaceae</taxon>
        <taxon>Pseudidiomarina</taxon>
    </lineage>
</organism>
<dbReference type="PANTHER" id="PTHR38690">
    <property type="entry name" value="PROTEASE-RELATED"/>
    <property type="match status" value="1"/>
</dbReference>